<evidence type="ECO:0000313" key="4">
    <source>
        <dbReference type="Proteomes" id="UP001431429"/>
    </source>
</evidence>
<proteinExistence type="predicted"/>
<dbReference type="InterPro" id="IPR013767">
    <property type="entry name" value="PAS_fold"/>
</dbReference>
<dbReference type="SMART" id="SM00091">
    <property type="entry name" value="PAS"/>
    <property type="match status" value="2"/>
</dbReference>
<dbReference type="PROSITE" id="PS50112">
    <property type="entry name" value="PAS"/>
    <property type="match status" value="1"/>
</dbReference>
<dbReference type="SUPFAM" id="SSF55781">
    <property type="entry name" value="GAF domain-like"/>
    <property type="match status" value="1"/>
</dbReference>
<evidence type="ECO:0000313" key="3">
    <source>
        <dbReference type="EMBL" id="MCM2393306.1"/>
    </source>
</evidence>
<comment type="caution">
    <text evidence="3">The sequence shown here is derived from an EMBL/GenBank/DDBJ whole genome shotgun (WGS) entry which is preliminary data.</text>
</comment>
<gene>
    <name evidence="3" type="ORF">NBG84_34375</name>
</gene>
<dbReference type="NCBIfam" id="TIGR00229">
    <property type="entry name" value="sensory_box"/>
    <property type="match status" value="1"/>
</dbReference>
<dbReference type="InterPro" id="IPR000014">
    <property type="entry name" value="PAS"/>
</dbReference>
<feature type="region of interest" description="Disordered" evidence="1">
    <location>
        <begin position="1"/>
        <end position="28"/>
    </location>
</feature>
<feature type="region of interest" description="Disordered" evidence="1">
    <location>
        <begin position="245"/>
        <end position="270"/>
    </location>
</feature>
<dbReference type="Proteomes" id="UP001431429">
    <property type="component" value="Unassembled WGS sequence"/>
</dbReference>
<name>A0ABT0UYG1_9ACTN</name>
<organism evidence="3 4">
    <name type="scientific">Streptomyces albipurpureus</name>
    <dbReference type="NCBI Taxonomy" id="2897419"/>
    <lineage>
        <taxon>Bacteria</taxon>
        <taxon>Bacillati</taxon>
        <taxon>Actinomycetota</taxon>
        <taxon>Actinomycetes</taxon>
        <taxon>Kitasatosporales</taxon>
        <taxon>Streptomycetaceae</taxon>
        <taxon>Streptomyces</taxon>
    </lineage>
</organism>
<dbReference type="SUPFAM" id="SSF55785">
    <property type="entry name" value="PYP-like sensor domain (PAS domain)"/>
    <property type="match status" value="2"/>
</dbReference>
<reference evidence="3" key="1">
    <citation type="submission" date="2022-06" db="EMBL/GenBank/DDBJ databases">
        <title>Genome public.</title>
        <authorList>
            <person name="Sun Q."/>
        </authorList>
    </citation>
    <scope>NUCLEOTIDE SEQUENCE</scope>
    <source>
        <strain evidence="3">CWNU-1</strain>
    </source>
</reference>
<feature type="compositionally biased region" description="Gly residues" evidence="1">
    <location>
        <begin position="253"/>
        <end position="262"/>
    </location>
</feature>
<dbReference type="Gene3D" id="3.30.450.20">
    <property type="entry name" value="PAS domain"/>
    <property type="match status" value="2"/>
</dbReference>
<protein>
    <submittedName>
        <fullName evidence="3">PAS domain-containing protein</fullName>
    </submittedName>
</protein>
<evidence type="ECO:0000259" key="2">
    <source>
        <dbReference type="PROSITE" id="PS50112"/>
    </source>
</evidence>
<feature type="compositionally biased region" description="Low complexity" evidence="1">
    <location>
        <begin position="1"/>
        <end position="13"/>
    </location>
</feature>
<dbReference type="InterPro" id="IPR035965">
    <property type="entry name" value="PAS-like_dom_sf"/>
</dbReference>
<evidence type="ECO:0000256" key="1">
    <source>
        <dbReference type="SAM" id="MobiDB-lite"/>
    </source>
</evidence>
<accession>A0ABT0UYG1</accession>
<feature type="domain" description="PAS" evidence="2">
    <location>
        <begin position="33"/>
        <end position="78"/>
    </location>
</feature>
<dbReference type="InterPro" id="IPR029016">
    <property type="entry name" value="GAF-like_dom_sf"/>
</dbReference>
<dbReference type="RefSeq" id="WP_250923605.1">
    <property type="nucleotide sequence ID" value="NZ_JAMQAW010000070.1"/>
</dbReference>
<dbReference type="CDD" id="cd00130">
    <property type="entry name" value="PAS"/>
    <property type="match status" value="1"/>
</dbReference>
<dbReference type="Pfam" id="PF00989">
    <property type="entry name" value="PAS"/>
    <property type="match status" value="1"/>
</dbReference>
<dbReference type="Gene3D" id="3.30.450.40">
    <property type="match status" value="1"/>
</dbReference>
<sequence>MSASKSETSEAAEPLGPRARSGTAQDDAVSEPCSELLAALLDGMDAALCAFAADGTITHWNREAERILGWSPDEAVGRRGFNGWAVRRADADEVERRLMAAMESPGRQVDEFALLRKDGGRVLVRTQLARVLGADGRPAGVYCAFSEVHAQIDLERSIALSEALFADASWGVVLVDVDLRPTTVNRYAERALAAGGGSPLGRPLGEMIVEGVEQLESSLHHVLAEGAQRGLSELWVTLAEGAEHPRESAGSGVVPGSGGSPGPGVPPGFDGRRRRCWRSGFLRLGSPLAEEPVPLGVAWLFHDVTEARLADQEADRLRFRAGQLHRAGRAAAESEDPTAAAMTYLDFALAGFADHAVVDLLEPGDGGRLIRSASTPTGAPGPCLPVTGGGVPVHYPPGHPALQAADRNGSVRASVPGAASAAERAKWPRDRRWPRDMAHALCTVLRSRGRTLGVITFLRGPSRPAFERPDAVYAESMSSLTATALDLAAVTAR</sequence>
<dbReference type="EMBL" id="JAMQAW010000070">
    <property type="protein sequence ID" value="MCM2393306.1"/>
    <property type="molecule type" value="Genomic_DNA"/>
</dbReference>
<keyword evidence="4" id="KW-1185">Reference proteome</keyword>